<organism evidence="1 2">
    <name type="scientific">Mauremys mutica</name>
    <name type="common">yellowpond turtle</name>
    <dbReference type="NCBI Taxonomy" id="74926"/>
    <lineage>
        <taxon>Eukaryota</taxon>
        <taxon>Metazoa</taxon>
        <taxon>Chordata</taxon>
        <taxon>Craniata</taxon>
        <taxon>Vertebrata</taxon>
        <taxon>Euteleostomi</taxon>
        <taxon>Archelosauria</taxon>
        <taxon>Testudinata</taxon>
        <taxon>Testudines</taxon>
        <taxon>Cryptodira</taxon>
        <taxon>Durocryptodira</taxon>
        <taxon>Testudinoidea</taxon>
        <taxon>Geoemydidae</taxon>
        <taxon>Geoemydinae</taxon>
        <taxon>Mauremys</taxon>
    </lineage>
</organism>
<dbReference type="AlphaFoldDB" id="A0A9D3X8X5"/>
<sequence>MKYAMEPLKRDRSHGNNTPFHLLLPPSDRAAFQESAKLKTISDPLPEWSVRCPRTESSLKARTSFSFLKAPDYFQGRGFASPSLQGQELRVVPAVYREPSCSCDFTKLAASHWGGDPLHTHAHAHSPTLQKRLGSCSMAKPLQTFIGQDQPYHAELGSNSEWERFKNPGTLGEIPPIPTSAPPYPSYTWHII</sequence>
<gene>
    <name evidence="1" type="ORF">KIL84_008856</name>
</gene>
<accession>A0A9D3X8X5</accession>
<evidence type="ECO:0000313" key="2">
    <source>
        <dbReference type="Proteomes" id="UP000827986"/>
    </source>
</evidence>
<dbReference type="EMBL" id="JAHDVG010000479">
    <property type="protein sequence ID" value="KAH1174865.1"/>
    <property type="molecule type" value="Genomic_DNA"/>
</dbReference>
<keyword evidence="2" id="KW-1185">Reference proteome</keyword>
<dbReference type="Proteomes" id="UP000827986">
    <property type="component" value="Unassembled WGS sequence"/>
</dbReference>
<name>A0A9D3X8X5_9SAUR</name>
<comment type="caution">
    <text evidence="1">The sequence shown here is derived from an EMBL/GenBank/DDBJ whole genome shotgun (WGS) entry which is preliminary data.</text>
</comment>
<reference evidence="1" key="1">
    <citation type="submission" date="2021-09" db="EMBL/GenBank/DDBJ databases">
        <title>The genome of Mauremys mutica provides insights into the evolution of semi-aquatic lifestyle.</title>
        <authorList>
            <person name="Gong S."/>
            <person name="Gao Y."/>
        </authorList>
    </citation>
    <scope>NUCLEOTIDE SEQUENCE</scope>
    <source>
        <strain evidence="1">MM-2020</strain>
        <tissue evidence="1">Muscle</tissue>
    </source>
</reference>
<proteinExistence type="predicted"/>
<evidence type="ECO:0000313" key="1">
    <source>
        <dbReference type="EMBL" id="KAH1174865.1"/>
    </source>
</evidence>
<protein>
    <submittedName>
        <fullName evidence="1">Uncharacterized protein</fullName>
    </submittedName>
</protein>